<proteinExistence type="predicted"/>
<accession>F4KJQ7</accession>
<evidence type="ECO:0008006" key="3">
    <source>
        <dbReference type="Google" id="ProtNLM"/>
    </source>
</evidence>
<sequence length="110" mass="12646">MAQMDQHSNSLEHRQSEMQSITLLVDGIAIPIDVPRSEEPYYRRAQHTISALVKKYRAAYPQPAESEEQLHWLMAAVDIAVQCEVLKESKDTTELLKRLSEVNSLLERQL</sequence>
<dbReference type="HOGENOM" id="CLU_2168669_0_0_10"/>
<evidence type="ECO:0000313" key="2">
    <source>
        <dbReference type="Proteomes" id="UP000006545"/>
    </source>
</evidence>
<dbReference type="OrthoDB" id="1013365at2"/>
<name>F4KJQ7_PORAD</name>
<reference evidence="2" key="1">
    <citation type="submission" date="2011-04" db="EMBL/GenBank/DDBJ databases">
        <title>The complete genome of Porphyromonas asaccharolytica DSM 20707.</title>
        <authorList>
            <person name="Lucas S."/>
            <person name="Han J."/>
            <person name="Lapidus A."/>
            <person name="Bruce D."/>
            <person name="Goodwin L."/>
            <person name="Pitluck S."/>
            <person name="Peters L."/>
            <person name="Kyrpides N."/>
            <person name="Mavromatis K."/>
            <person name="Ivanova N."/>
            <person name="Ovchinnikova G."/>
            <person name="Pagani I."/>
            <person name="Lu M."/>
            <person name="Detter J.C."/>
            <person name="Tapia R."/>
            <person name="Han C."/>
            <person name="Land M."/>
            <person name="Hauser L."/>
            <person name="Markowitz V."/>
            <person name="Cheng J.-F."/>
            <person name="Hugenholtz P."/>
            <person name="Woyke T."/>
            <person name="Wu D."/>
            <person name="Gronow S."/>
            <person name="Wellnitz S."/>
            <person name="Brambilla E."/>
            <person name="Klenk H.-P."/>
            <person name="Eisen J.A."/>
        </authorList>
    </citation>
    <scope>NUCLEOTIDE SEQUENCE [LARGE SCALE GENOMIC DNA]</scope>
    <source>
        <strain evidence="2">ATCC 25260 / DSM 20707 / VPI 4198</strain>
    </source>
</reference>
<dbReference type="RefSeq" id="WP_004331468.1">
    <property type="nucleotide sequence ID" value="NC_015501.1"/>
</dbReference>
<keyword evidence="2" id="KW-1185">Reference proteome</keyword>
<dbReference type="Pfam" id="PF05164">
    <property type="entry name" value="ZapA"/>
    <property type="match status" value="1"/>
</dbReference>
<dbReference type="InterPro" id="IPR007838">
    <property type="entry name" value="Cell_div_ZapA-like"/>
</dbReference>
<protein>
    <recommendedName>
        <fullName evidence="3">Cell division protein ZapA</fullName>
    </recommendedName>
</protein>
<organism evidence="1 2">
    <name type="scientific">Porphyromonas asaccharolytica (strain ATCC 25260 / DSM 20707 / BCRC 10618 / CCUG 7834 / JCM 6326 / LMG 13178 / VPI 4198 / B440)</name>
    <name type="common">Bacteroides asaccharolyticus</name>
    <dbReference type="NCBI Taxonomy" id="879243"/>
    <lineage>
        <taxon>Bacteria</taxon>
        <taxon>Pseudomonadati</taxon>
        <taxon>Bacteroidota</taxon>
        <taxon>Bacteroidia</taxon>
        <taxon>Bacteroidales</taxon>
        <taxon>Porphyromonadaceae</taxon>
        <taxon>Porphyromonas</taxon>
    </lineage>
</organism>
<dbReference type="Proteomes" id="UP000006545">
    <property type="component" value="Chromosome"/>
</dbReference>
<dbReference type="STRING" id="879243.Poras_0684"/>
<evidence type="ECO:0000313" key="1">
    <source>
        <dbReference type="EMBL" id="AEE12634.1"/>
    </source>
</evidence>
<gene>
    <name evidence="1" type="ordered locus">Poras_0684</name>
</gene>
<dbReference type="AlphaFoldDB" id="F4KJQ7"/>
<dbReference type="EMBL" id="CP002689">
    <property type="protein sequence ID" value="AEE12634.1"/>
    <property type="molecule type" value="Genomic_DNA"/>
</dbReference>
<dbReference type="KEGG" id="pah:Poras_0684"/>